<feature type="transmembrane region" description="Helical" evidence="1">
    <location>
        <begin position="55"/>
        <end position="73"/>
    </location>
</feature>
<feature type="transmembrane region" description="Helical" evidence="1">
    <location>
        <begin position="28"/>
        <end position="48"/>
    </location>
</feature>
<dbReference type="Pfam" id="PF04165">
    <property type="entry name" value="DUF401"/>
    <property type="match status" value="1"/>
</dbReference>
<sequence length="114" mass="11842">MFLWLGFSLAIVLLLVVSRRNLALGMGIATVVLAIFTHSFGSFGAALWETISDPSVLLLSLVVGVIPLIGGVMEASGQMDRLVANLRIGIRPFLALGPGLLGMLPMPGGALLSA</sequence>
<evidence type="ECO:0008006" key="3">
    <source>
        <dbReference type="Google" id="ProtNLM"/>
    </source>
</evidence>
<keyword evidence="1" id="KW-0812">Transmembrane</keyword>
<protein>
    <recommendedName>
        <fullName evidence="3">L-lactate permease</fullName>
    </recommendedName>
</protein>
<organism evidence="2">
    <name type="scientific">marine sediment metagenome</name>
    <dbReference type="NCBI Taxonomy" id="412755"/>
    <lineage>
        <taxon>unclassified sequences</taxon>
        <taxon>metagenomes</taxon>
        <taxon>ecological metagenomes</taxon>
    </lineage>
</organism>
<accession>X0WBY6</accession>
<dbReference type="PANTHER" id="PTHR39556:SF1">
    <property type="entry name" value="PROTEIN, PUTATIVE-RELATED"/>
    <property type="match status" value="1"/>
</dbReference>
<dbReference type="EMBL" id="BARS01039594">
    <property type="protein sequence ID" value="GAG20727.1"/>
    <property type="molecule type" value="Genomic_DNA"/>
</dbReference>
<evidence type="ECO:0000256" key="1">
    <source>
        <dbReference type="SAM" id="Phobius"/>
    </source>
</evidence>
<proteinExistence type="predicted"/>
<name>X0WBY6_9ZZZZ</name>
<dbReference type="InterPro" id="IPR007294">
    <property type="entry name" value="DUF401"/>
</dbReference>
<keyword evidence="1" id="KW-0472">Membrane</keyword>
<comment type="caution">
    <text evidence="2">The sequence shown here is derived from an EMBL/GenBank/DDBJ whole genome shotgun (WGS) entry which is preliminary data.</text>
</comment>
<gene>
    <name evidence="2" type="ORF">S01H1_60455</name>
</gene>
<reference evidence="2" key="1">
    <citation type="journal article" date="2014" name="Front. Microbiol.">
        <title>High frequency of phylogenetically diverse reductive dehalogenase-homologous genes in deep subseafloor sedimentary metagenomes.</title>
        <authorList>
            <person name="Kawai M."/>
            <person name="Futagami T."/>
            <person name="Toyoda A."/>
            <person name="Takaki Y."/>
            <person name="Nishi S."/>
            <person name="Hori S."/>
            <person name="Arai W."/>
            <person name="Tsubouchi T."/>
            <person name="Morono Y."/>
            <person name="Uchiyama I."/>
            <person name="Ito T."/>
            <person name="Fujiyama A."/>
            <person name="Inagaki F."/>
            <person name="Takami H."/>
        </authorList>
    </citation>
    <scope>NUCLEOTIDE SEQUENCE</scope>
    <source>
        <strain evidence="2">Expedition CK06-06</strain>
    </source>
</reference>
<feature type="transmembrane region" description="Helical" evidence="1">
    <location>
        <begin position="93"/>
        <end position="112"/>
    </location>
</feature>
<keyword evidence="1" id="KW-1133">Transmembrane helix</keyword>
<evidence type="ECO:0000313" key="2">
    <source>
        <dbReference type="EMBL" id="GAG20727.1"/>
    </source>
</evidence>
<dbReference type="PANTHER" id="PTHR39556">
    <property type="entry name" value="PROTEIN, PUTATIVE-RELATED"/>
    <property type="match status" value="1"/>
</dbReference>
<dbReference type="AlphaFoldDB" id="X0WBY6"/>
<feature type="non-terminal residue" evidence="2">
    <location>
        <position position="114"/>
    </location>
</feature>